<dbReference type="Gene3D" id="3.40.640.10">
    <property type="entry name" value="Type I PLP-dependent aspartate aminotransferase-like (Major domain)"/>
    <property type="match status" value="1"/>
</dbReference>
<dbReference type="EMBL" id="VSIX01000058">
    <property type="protein sequence ID" value="TYB31058.1"/>
    <property type="molecule type" value="Genomic_DNA"/>
</dbReference>
<dbReference type="InterPro" id="IPR015421">
    <property type="entry name" value="PyrdxlP-dep_Trfase_major"/>
</dbReference>
<keyword evidence="4" id="KW-0032">Aminotransferase</keyword>
<dbReference type="InterPro" id="IPR015424">
    <property type="entry name" value="PyrdxlP-dep_Trfase"/>
</dbReference>
<dbReference type="PANTHER" id="PTHR13693">
    <property type="entry name" value="CLASS II AMINOTRANSFERASE/8-AMINO-7-OXONONANOATE SYNTHASE"/>
    <property type="match status" value="1"/>
</dbReference>
<evidence type="ECO:0000256" key="2">
    <source>
        <dbReference type="ARBA" id="ARBA00022679"/>
    </source>
</evidence>
<comment type="cofactor">
    <cofactor evidence="1">
        <name>pyridoxal 5'-phosphate</name>
        <dbReference type="ChEBI" id="CHEBI:597326"/>
    </cofactor>
</comment>
<comment type="caution">
    <text evidence="4">The sequence shown here is derived from an EMBL/GenBank/DDBJ whole genome shotgun (WGS) entry which is preliminary data.</text>
</comment>
<feature type="domain" description="Aminotransferase class I/classII large" evidence="3">
    <location>
        <begin position="53"/>
        <end position="401"/>
    </location>
</feature>
<evidence type="ECO:0000313" key="4">
    <source>
        <dbReference type="EMBL" id="TYB31058.1"/>
    </source>
</evidence>
<dbReference type="InterPro" id="IPR004839">
    <property type="entry name" value="Aminotransferase_I/II_large"/>
</dbReference>
<dbReference type="AlphaFoldDB" id="A0A5D0MIJ1"/>
<dbReference type="Proteomes" id="UP000324143">
    <property type="component" value="Unassembled WGS sequence"/>
</dbReference>
<dbReference type="GO" id="GO:0008483">
    <property type="term" value="F:transaminase activity"/>
    <property type="evidence" value="ECO:0007669"/>
    <property type="project" value="UniProtKB-KW"/>
</dbReference>
<dbReference type="Gene3D" id="3.90.1150.10">
    <property type="entry name" value="Aspartate Aminotransferase, domain 1"/>
    <property type="match status" value="1"/>
</dbReference>
<evidence type="ECO:0000259" key="3">
    <source>
        <dbReference type="Pfam" id="PF00155"/>
    </source>
</evidence>
<dbReference type="Pfam" id="PF00155">
    <property type="entry name" value="Aminotran_1_2"/>
    <property type="match status" value="1"/>
</dbReference>
<dbReference type="InterPro" id="IPR050087">
    <property type="entry name" value="AON_synthase_class-II"/>
</dbReference>
<keyword evidence="5" id="KW-1185">Reference proteome</keyword>
<dbReference type="InterPro" id="IPR015422">
    <property type="entry name" value="PyrdxlP-dep_Trfase_small"/>
</dbReference>
<proteinExistence type="predicted"/>
<evidence type="ECO:0000256" key="1">
    <source>
        <dbReference type="ARBA" id="ARBA00001933"/>
    </source>
</evidence>
<gene>
    <name evidence="4" type="ORF">FXF47_06450</name>
</gene>
<dbReference type="SUPFAM" id="SSF53383">
    <property type="entry name" value="PLP-dependent transferases"/>
    <property type="match status" value="1"/>
</dbReference>
<keyword evidence="2" id="KW-0808">Transferase</keyword>
<reference evidence="4" key="1">
    <citation type="submission" date="2019-08" db="EMBL/GenBank/DDBJ databases">
        <title>Genomic characterization of a novel candidate phylum (ARYD3) from a high temperature, high salinity tertiary oil reservoir in north central Oklahoma, USA.</title>
        <authorList>
            <person name="Youssef N.H."/>
            <person name="Yadav A."/>
            <person name="Elshahed M.S."/>
        </authorList>
    </citation>
    <scope>NUCLEOTIDE SEQUENCE [LARGE SCALE GENOMIC DNA]</scope>
    <source>
        <strain evidence="4">ARYD3</strain>
    </source>
</reference>
<protein>
    <submittedName>
        <fullName evidence="4">Aminotransferase class I/II-fold pyridoxal phosphate-dependent enzyme</fullName>
    </submittedName>
</protein>
<accession>A0A5D0MIJ1</accession>
<dbReference type="GO" id="GO:0030170">
    <property type="term" value="F:pyridoxal phosphate binding"/>
    <property type="evidence" value="ECO:0007669"/>
    <property type="project" value="InterPro"/>
</dbReference>
<name>A0A5D0MIJ1_9BACT</name>
<evidence type="ECO:0000313" key="5">
    <source>
        <dbReference type="Proteomes" id="UP000324143"/>
    </source>
</evidence>
<organism evidence="4 5">
    <name type="scientific">Candidatus Mcinerneyibacterium aminivorans</name>
    <dbReference type="NCBI Taxonomy" id="2703815"/>
    <lineage>
        <taxon>Bacteria</taxon>
        <taxon>Candidatus Macinerneyibacteriota</taxon>
        <taxon>Candidatus Mcinerneyibacteria</taxon>
        <taxon>Candidatus Mcinerneyibacteriales</taxon>
        <taxon>Candidatus Mcinerneyibacteriaceae</taxon>
        <taxon>Candidatus Mcinerneyibacterium</taxon>
    </lineage>
</organism>
<sequence length="405" mass="45215">MSLDGVKKSLTSELKNLKEEGTLKGEEMVIEEIIPAEGKKGPRYKIKNEPDKKFLKLNSNSYLGISMHEDVIEAEEKAAQKYGVGPGAVRFISGTHEPHIDLEKKLADFHRREDAMILSSAYVTSLGVIFPLLTKETIVISDELNHNCIINAVRMSRPADKKIYKHNDMDDLEKKIKNSIGKAKRVMVVTDGIFSMLGENAFLDKVQSICDKYSDEFEEGIFSVVDDSHGVGAFGDTGRGTEEYCNTKVDILIGTLGKAFGVNGGYVVSDKTVTDYLREKAPTYVYSNPITCSEAAAAKKVLEIVDSKEGQKRLSHLKKMTNKFIKGLKNLGFETAKGEHPVVPLITRDTRKTSEITKYLYKNGILATAINYPVVPKGEEEIRFQINGDHTEFDIEYVLDVLKKY</sequence>